<protein>
    <recommendedName>
        <fullName evidence="4">Cobalamin-independent methionine synthase MetE C-terminal/archaeal domain-containing protein</fullName>
    </recommendedName>
</protein>
<evidence type="ECO:0000313" key="3">
    <source>
        <dbReference type="Proteomes" id="UP000680588"/>
    </source>
</evidence>
<feature type="compositionally biased region" description="Polar residues" evidence="1">
    <location>
        <begin position="13"/>
        <end position="22"/>
    </location>
</feature>
<dbReference type="SUPFAM" id="SSF51726">
    <property type="entry name" value="UROD/MetE-like"/>
    <property type="match status" value="1"/>
</dbReference>
<organism evidence="2 3">
    <name type="scientific">Arthrobacter sunyaminii</name>
    <dbReference type="NCBI Taxonomy" id="2816859"/>
    <lineage>
        <taxon>Bacteria</taxon>
        <taxon>Bacillati</taxon>
        <taxon>Actinomycetota</taxon>
        <taxon>Actinomycetes</taxon>
        <taxon>Micrococcales</taxon>
        <taxon>Micrococcaceae</taxon>
        <taxon>Arthrobacter</taxon>
    </lineage>
</organism>
<evidence type="ECO:0008006" key="4">
    <source>
        <dbReference type="Google" id="ProtNLM"/>
    </source>
</evidence>
<sequence length="369" mass="38281">MQQDSDQTDTKQPESTTVTATALGSWPGDDPVEATRIIRGELGAPHLPFLVELPHRGPGADALGRTAALLVELAVDLQPHGWRLVPRPGKDHRRAVSLLSQDLNALADVVGAEESPGRQLKISLRGPLSLAAGLYLHNGERALSDAGARRELLQSLTAGAVDYVARARTAAPEAGIIVQLDEPDIAEILGGAIPTASGYRTLRSVPATEVSSAWAQLMEALTLAGAEQIVLRLPETGRSAVLRPGAQTPFALALGAGATGAALPAAGLTGADWEGIAEAVESGKSLWLGILPEPAGNAEPRQVKALVEDVLRPWTKIGLSANALPALRLTPAAELAEVSPSSARKVLSRLTQTAQALSQVAAEGWGTGT</sequence>
<dbReference type="Proteomes" id="UP000680588">
    <property type="component" value="Chromosome"/>
</dbReference>
<dbReference type="RefSeq" id="WP_207347984.1">
    <property type="nucleotide sequence ID" value="NZ_CP076456.1"/>
</dbReference>
<evidence type="ECO:0000256" key="1">
    <source>
        <dbReference type="SAM" id="MobiDB-lite"/>
    </source>
</evidence>
<dbReference type="Gene3D" id="3.20.20.210">
    <property type="match status" value="1"/>
</dbReference>
<name>A0A975S5D8_9MICC</name>
<dbReference type="EMBL" id="CP076456">
    <property type="protein sequence ID" value="QWQ35459.1"/>
    <property type="molecule type" value="Genomic_DNA"/>
</dbReference>
<gene>
    <name evidence="2" type="ORF">KG104_13380</name>
</gene>
<dbReference type="KEGG" id="asun:KG104_13380"/>
<keyword evidence="3" id="KW-1185">Reference proteome</keyword>
<reference evidence="2" key="1">
    <citation type="submission" date="2021-06" db="EMBL/GenBank/DDBJ databases">
        <title>Novel species in genus Arthrobacter.</title>
        <authorList>
            <person name="Zhang G."/>
        </authorList>
    </citation>
    <scope>NUCLEOTIDE SEQUENCE</scope>
    <source>
        <strain evidence="2">Zg-ZUI122</strain>
    </source>
</reference>
<dbReference type="InterPro" id="IPR038071">
    <property type="entry name" value="UROD/MetE-like_sf"/>
</dbReference>
<accession>A0A975S5D8</accession>
<dbReference type="AlphaFoldDB" id="A0A975S5D8"/>
<evidence type="ECO:0000313" key="2">
    <source>
        <dbReference type="EMBL" id="QWQ35459.1"/>
    </source>
</evidence>
<feature type="region of interest" description="Disordered" evidence="1">
    <location>
        <begin position="1"/>
        <end position="30"/>
    </location>
</feature>
<proteinExistence type="predicted"/>